<dbReference type="PANTHER" id="PTHR34512:SF30">
    <property type="entry name" value="OUTER MEMBRANE PROTEIN ASSEMBLY FACTOR BAMB"/>
    <property type="match status" value="1"/>
</dbReference>
<comment type="caution">
    <text evidence="3">The sequence shown here is derived from an EMBL/GenBank/DDBJ whole genome shotgun (WGS) entry which is preliminary data.</text>
</comment>
<accession>A0A5C6FRI2</accession>
<dbReference type="InterPro" id="IPR018391">
    <property type="entry name" value="PQQ_b-propeller_rpt"/>
</dbReference>
<proteinExistence type="predicted"/>
<feature type="transmembrane region" description="Helical" evidence="1">
    <location>
        <begin position="54"/>
        <end position="77"/>
    </location>
</feature>
<feature type="transmembrane region" description="Helical" evidence="1">
    <location>
        <begin position="107"/>
        <end position="128"/>
    </location>
</feature>
<dbReference type="InterPro" id="IPR011047">
    <property type="entry name" value="Quinoprotein_ADH-like_sf"/>
</dbReference>
<feature type="transmembrane region" description="Helical" evidence="1">
    <location>
        <begin position="83"/>
        <end position="100"/>
    </location>
</feature>
<evidence type="ECO:0000313" key="4">
    <source>
        <dbReference type="Proteomes" id="UP000316476"/>
    </source>
</evidence>
<dbReference type="SUPFAM" id="SSF50998">
    <property type="entry name" value="Quinoprotein alcohol dehydrogenase-like"/>
    <property type="match status" value="1"/>
</dbReference>
<keyword evidence="1" id="KW-0472">Membrane</keyword>
<dbReference type="InterPro" id="IPR015943">
    <property type="entry name" value="WD40/YVTN_repeat-like_dom_sf"/>
</dbReference>
<evidence type="ECO:0000259" key="2">
    <source>
        <dbReference type="Pfam" id="PF13360"/>
    </source>
</evidence>
<organism evidence="3 4">
    <name type="scientific">Crateriforma conspicua</name>
    <dbReference type="NCBI Taxonomy" id="2527996"/>
    <lineage>
        <taxon>Bacteria</taxon>
        <taxon>Pseudomonadati</taxon>
        <taxon>Planctomycetota</taxon>
        <taxon>Planctomycetia</taxon>
        <taxon>Planctomycetales</taxon>
        <taxon>Planctomycetaceae</taxon>
        <taxon>Crateriforma</taxon>
    </lineage>
</organism>
<keyword evidence="1" id="KW-1133">Transmembrane helix</keyword>
<feature type="transmembrane region" description="Helical" evidence="1">
    <location>
        <begin position="25"/>
        <end position="42"/>
    </location>
</feature>
<dbReference type="InterPro" id="IPR002372">
    <property type="entry name" value="PQQ_rpt_dom"/>
</dbReference>
<protein>
    <submittedName>
        <fullName evidence="3">Outer membrane protein assembly factor BamB</fullName>
    </submittedName>
</protein>
<name>A0A5C6FRI2_9PLAN</name>
<dbReference type="PANTHER" id="PTHR34512">
    <property type="entry name" value="CELL SURFACE PROTEIN"/>
    <property type="match status" value="1"/>
</dbReference>
<gene>
    <name evidence="3" type="primary">bamB_1</name>
    <name evidence="3" type="ORF">V7x_04380</name>
</gene>
<dbReference type="SMART" id="SM00564">
    <property type="entry name" value="PQQ"/>
    <property type="match status" value="2"/>
</dbReference>
<keyword evidence="1" id="KW-0812">Transmembrane</keyword>
<dbReference type="RefSeq" id="WP_197135831.1">
    <property type="nucleotide sequence ID" value="NZ_SJPZ01000001.1"/>
</dbReference>
<evidence type="ECO:0000313" key="3">
    <source>
        <dbReference type="EMBL" id="TWU64894.1"/>
    </source>
</evidence>
<dbReference type="EMBL" id="SJPZ01000001">
    <property type="protein sequence ID" value="TWU64894.1"/>
    <property type="molecule type" value="Genomic_DNA"/>
</dbReference>
<feature type="transmembrane region" description="Helical" evidence="1">
    <location>
        <begin position="134"/>
        <end position="152"/>
    </location>
</feature>
<reference evidence="3 4" key="1">
    <citation type="submission" date="2019-02" db="EMBL/GenBank/DDBJ databases">
        <title>Deep-cultivation of Planctomycetes and their phenomic and genomic characterization uncovers novel biology.</title>
        <authorList>
            <person name="Wiegand S."/>
            <person name="Jogler M."/>
            <person name="Boedeker C."/>
            <person name="Pinto D."/>
            <person name="Vollmers J."/>
            <person name="Rivas-Marin E."/>
            <person name="Kohn T."/>
            <person name="Peeters S.H."/>
            <person name="Heuer A."/>
            <person name="Rast P."/>
            <person name="Oberbeckmann S."/>
            <person name="Bunk B."/>
            <person name="Jeske O."/>
            <person name="Meyerdierks A."/>
            <person name="Storesund J.E."/>
            <person name="Kallscheuer N."/>
            <person name="Luecker S."/>
            <person name="Lage O.M."/>
            <person name="Pohl T."/>
            <person name="Merkel B.J."/>
            <person name="Hornburger P."/>
            <person name="Mueller R.-W."/>
            <person name="Bruemmer F."/>
            <person name="Labrenz M."/>
            <person name="Spormann A.M."/>
            <person name="Op Den Camp H."/>
            <person name="Overmann J."/>
            <person name="Amann R."/>
            <person name="Jetten M.S.M."/>
            <person name="Mascher T."/>
            <person name="Medema M.H."/>
            <person name="Devos D.P."/>
            <person name="Kaster A.-K."/>
            <person name="Ovreas L."/>
            <person name="Rohde M."/>
            <person name="Galperin M.Y."/>
            <person name="Jogler C."/>
        </authorList>
    </citation>
    <scope>NUCLEOTIDE SEQUENCE [LARGE SCALE GENOMIC DNA]</scope>
    <source>
        <strain evidence="3 4">V7</strain>
    </source>
</reference>
<evidence type="ECO:0000256" key="1">
    <source>
        <dbReference type="SAM" id="Phobius"/>
    </source>
</evidence>
<sequence>MPDDLQTSAVPADVPSQPTVHPLRWWPAAALLLLMAALRYGLGSAESPSLSMMMLAFMGPAAVCLLILIWWCFGSAAAVREKAIGLIGLVLIAVLSVAFMHQSLQGMATVIMVVPTGIALFTVALILFSRQPKWRLPVALVAAAIGFGFWNLKQSEGVTGQFESQLLWRWQPTAEQSYLKELASRETTKPVDGGDVITLADAQWPAFRGADRNGVVRGVALMEDWDTTPPALVWKHRIGPAWSSFAVAGNRIYTQEQRGDEEAVLCLDADTGRSIWTHAYPSRFWEAIGGAGPRATPTYADEGLFALGADGILMALDPADGTLRWERDLKDDARRDPPQWGFSSSPLVVDGKVIVHAGGEDDLGLLAYEAIDGSIAWSVPSGDHSYSSAQLAEFFGTAGILMMTNQALQFVSIADGSTIWQHDWPVENYRAIQPLVVSDMVLIGTSLGEGTRKIQVIWNEPDTTWSTIERWTSLDLKPDYNDYVVADGFLYGFDRNIFACIDLKSGQRQWKRGRYGNGQVLLLADADQLLVSSEKGEVVLLRANPEQLQETTRFQALDGKTWNHPVLVGDRLYIRNAQEAACYQMPLKKNETPEQDLAAK</sequence>
<dbReference type="Gene3D" id="2.40.10.480">
    <property type="match status" value="1"/>
</dbReference>
<dbReference type="Proteomes" id="UP000316476">
    <property type="component" value="Unassembled WGS sequence"/>
</dbReference>
<dbReference type="AlphaFoldDB" id="A0A5C6FRI2"/>
<feature type="domain" description="Pyrrolo-quinoline quinone repeat" evidence="2">
    <location>
        <begin position="296"/>
        <end position="511"/>
    </location>
</feature>
<dbReference type="Pfam" id="PF13360">
    <property type="entry name" value="PQQ_2"/>
    <property type="match status" value="1"/>
</dbReference>
<dbReference type="Gene3D" id="2.130.10.10">
    <property type="entry name" value="YVTN repeat-like/Quinoprotein amine dehydrogenase"/>
    <property type="match status" value="1"/>
</dbReference>